<evidence type="ECO:0000313" key="6">
    <source>
        <dbReference type="Proteomes" id="UP000595224"/>
    </source>
</evidence>
<feature type="domain" description="Peptidase M16 N-terminal" evidence="3">
    <location>
        <begin position="542"/>
        <end position="681"/>
    </location>
</feature>
<dbReference type="Proteomes" id="UP000595224">
    <property type="component" value="Chromosome"/>
</dbReference>
<protein>
    <submittedName>
        <fullName evidence="5">Insulinase family protein</fullName>
    </submittedName>
</protein>
<feature type="domain" description="Peptidase M16 C-terminal" evidence="4">
    <location>
        <begin position="197"/>
        <end position="351"/>
    </location>
</feature>
<dbReference type="PANTHER" id="PTHR11851">
    <property type="entry name" value="METALLOPROTEASE"/>
    <property type="match status" value="1"/>
</dbReference>
<name>A0A7T3V4T6_9SPIR</name>
<evidence type="ECO:0000256" key="1">
    <source>
        <dbReference type="ARBA" id="ARBA00007261"/>
    </source>
</evidence>
<feature type="domain" description="Peptidase M16 N-terminal" evidence="3">
    <location>
        <begin position="43"/>
        <end position="160"/>
    </location>
</feature>
<keyword evidence="6" id="KW-1185">Reference proteome</keyword>
<dbReference type="GO" id="GO:0046872">
    <property type="term" value="F:metal ion binding"/>
    <property type="evidence" value="ECO:0007669"/>
    <property type="project" value="InterPro"/>
</dbReference>
<dbReference type="InterPro" id="IPR007863">
    <property type="entry name" value="Peptidase_M16_C"/>
</dbReference>
<dbReference type="InterPro" id="IPR011249">
    <property type="entry name" value="Metalloenz_LuxS/M16"/>
</dbReference>
<dbReference type="SUPFAM" id="SSF63411">
    <property type="entry name" value="LuxS/MPP-like metallohydrolase"/>
    <property type="match status" value="4"/>
</dbReference>
<feature type="domain" description="Peptidase M16 C-terminal" evidence="4">
    <location>
        <begin position="690"/>
        <end position="818"/>
    </location>
</feature>
<dbReference type="Pfam" id="PF00675">
    <property type="entry name" value="Peptidase_M16"/>
    <property type="match status" value="2"/>
</dbReference>
<gene>
    <name evidence="5" type="ORF">IWA51_11200</name>
</gene>
<feature type="signal peptide" evidence="2">
    <location>
        <begin position="1"/>
        <end position="23"/>
    </location>
</feature>
<dbReference type="KEGG" id="tper:IWA51_11200"/>
<keyword evidence="2" id="KW-0732">Signal</keyword>
<proteinExistence type="inferred from homology"/>
<reference evidence="5 6" key="1">
    <citation type="submission" date="2020-11" db="EMBL/GenBank/DDBJ databases">
        <title>Treponema Peruensis nv. sp., first commensal Treponema isolated from human feces.</title>
        <authorList>
            <person name="Belkhou C."/>
            <person name="Raes J."/>
        </authorList>
    </citation>
    <scope>NUCLEOTIDE SEQUENCE [LARGE SCALE GENOMIC DNA]</scope>
    <source>
        <strain evidence="5 6">RCC2812</strain>
    </source>
</reference>
<dbReference type="PANTHER" id="PTHR11851:SF49">
    <property type="entry name" value="MITOCHONDRIAL-PROCESSING PEPTIDASE SUBUNIT ALPHA"/>
    <property type="match status" value="1"/>
</dbReference>
<organism evidence="5 6">
    <name type="scientific">Treponema peruense</name>
    <dbReference type="NCBI Taxonomy" id="2787628"/>
    <lineage>
        <taxon>Bacteria</taxon>
        <taxon>Pseudomonadati</taxon>
        <taxon>Spirochaetota</taxon>
        <taxon>Spirochaetia</taxon>
        <taxon>Spirochaetales</taxon>
        <taxon>Treponemataceae</taxon>
        <taxon>Treponema</taxon>
    </lineage>
</organism>
<dbReference type="RefSeq" id="WP_198442484.1">
    <property type="nucleotide sequence ID" value="NZ_CBCSHE010000015.1"/>
</dbReference>
<sequence>MRTIRKNVILAVLSATILVRAFAMQTPVENLHEYTLENGLTVFAAENHNVPLVYIEIAVRTGAISQTPETAGLFHLYEHMIFKGNSLNPTAASVTAALSELGVSSWNGSTGVDRVNYFFTIPSDKLEEGLAFWNAAVRFPLMRPEEFESEKKVVMAEIEGDFSDPSSVYSYGINSRMFPDAPYKTDPRGSFESVSKATLDQMRDIQERFYIPCNSALFIGGDINPQETLELVKKIFGTWSNNENSAPVQTVRQNPAPLSQTEYCVIPYDRLPEDSAYVEIYYRGPDTAFDIEDTYSADYLETLLSDPSGIFKTQLAGDEELSVPGTDYVYGGYRTVKANGLFSFGATLSRAQENLAGRAVKMSSLIQDKILPQIAADKSLYSKKRVRQIATNLNDDMMRSCETAGALMSNLSFWWSVVESSYYYTYIDNMRQVSQKDVASFIDRYFTDKKPLVAVLVNPVTYEKQKTAFDEASFTLITQENSVWCNESRFARDETKVAHNVPQLSPQDVYRVQDKTSSQKNEHVTVPVESAVLKNGIPVYVRKSDGHMSSVYVAVRGGTESLPEQMSGLESALFSVMAESSAKYDYESRRKISFETGSSVGSMCKMSGSALCVTTLDKYMPRMLGVLADGFINPVFEDKVMQNLLLECRTSVQKSQNNPPSLLFRTLMDSVYKGHPYETTVAVKEDSLASITAQNMKMLHKELMDPSRIFVVATGSVDTKLVVKILDKTLGRLERKESGSQQANPEIKPVVIEETAPVVKVHPSAAGTAYVARVFASPANTSHDFIPAVLASQIHSDIMFNVVREKYGACYSPSSSVIGSKAPVGTEILVNVSDKKNFASYMKEARTLMAQGKVIEDVSPDGTYVFASGAEKLDSYKNSYITSTYASSASSGGMAERMVYNLFQFNDIDYDKIQLEQVRNTTFEEVLDVFDRYWIKGNARWFAVCGDGDISF</sequence>
<dbReference type="Gene3D" id="3.30.830.10">
    <property type="entry name" value="Metalloenzyme, LuxS/M16 peptidase-like"/>
    <property type="match status" value="4"/>
</dbReference>
<dbReference type="InterPro" id="IPR050361">
    <property type="entry name" value="MPP/UQCRC_Complex"/>
</dbReference>
<feature type="chain" id="PRO_5032738406" evidence="2">
    <location>
        <begin position="24"/>
        <end position="952"/>
    </location>
</feature>
<dbReference type="EMBL" id="CP064936">
    <property type="protein sequence ID" value="QQA00808.1"/>
    <property type="molecule type" value="Genomic_DNA"/>
</dbReference>
<comment type="similarity">
    <text evidence="1">Belongs to the peptidase M16 family.</text>
</comment>
<evidence type="ECO:0000313" key="5">
    <source>
        <dbReference type="EMBL" id="QQA00808.1"/>
    </source>
</evidence>
<evidence type="ECO:0000259" key="4">
    <source>
        <dbReference type="Pfam" id="PF05193"/>
    </source>
</evidence>
<evidence type="ECO:0000259" key="3">
    <source>
        <dbReference type="Pfam" id="PF00675"/>
    </source>
</evidence>
<dbReference type="Pfam" id="PF05193">
    <property type="entry name" value="Peptidase_M16_C"/>
    <property type="match status" value="2"/>
</dbReference>
<dbReference type="AlphaFoldDB" id="A0A7T3V4T6"/>
<accession>A0A7T3V4T6</accession>
<evidence type="ECO:0000256" key="2">
    <source>
        <dbReference type="SAM" id="SignalP"/>
    </source>
</evidence>
<dbReference type="InterPro" id="IPR011765">
    <property type="entry name" value="Pept_M16_N"/>
</dbReference>